<dbReference type="Pfam" id="PF01535">
    <property type="entry name" value="PPR"/>
    <property type="match status" value="1"/>
</dbReference>
<evidence type="ECO:0000313" key="4">
    <source>
        <dbReference type="Proteomes" id="UP000655225"/>
    </source>
</evidence>
<dbReference type="PROSITE" id="PS51375">
    <property type="entry name" value="PPR"/>
    <property type="match status" value="1"/>
</dbReference>
<reference evidence="3 4" key="1">
    <citation type="submission" date="2020-04" db="EMBL/GenBank/DDBJ databases">
        <title>Plant Genome Project.</title>
        <authorList>
            <person name="Zhang R.-G."/>
        </authorList>
    </citation>
    <scope>NUCLEOTIDE SEQUENCE [LARGE SCALE GENOMIC DNA]</scope>
    <source>
        <strain evidence="3">YNK0</strain>
        <tissue evidence="3">Leaf</tissue>
    </source>
</reference>
<comment type="caution">
    <text evidence="3">The sequence shown here is derived from an EMBL/GenBank/DDBJ whole genome shotgun (WGS) entry which is preliminary data.</text>
</comment>
<feature type="repeat" description="PPR" evidence="2">
    <location>
        <begin position="223"/>
        <end position="257"/>
    </location>
</feature>
<evidence type="ECO:0000256" key="1">
    <source>
        <dbReference type="ARBA" id="ARBA00022737"/>
    </source>
</evidence>
<gene>
    <name evidence="3" type="ORF">HHK36_023057</name>
</gene>
<sequence>MSLQFPEHYVALQVHGGFSRSAETQGHGIEVRNLVFRIGPVVKDVKGSRSTTMPKLMESVFGELGERISLLNSAYYHLLTLQSLHPQLCSPGSQSHREPINLHLQNHDQSLRFKLRSSSSLPSLHPIAQTWSPTQQLHLLGDLRIGDEVHSRAIKHGFESNIFVQNSLIHLYDSNAKIKMASRIFGEMGHRDVATWTTLVACYVNFASIETARYLFDKMPKRSVVSYSAMIACYFRHSQFKEALELFRELQIANMEPNDYKIMSVLCACANLGALDMGRWIHSYIHEKKENRFVSQITTALIDMYFKCGSKKNVLYVFSGSMEKNVGEWTAMISGMSMQGLASEGLRYFERMKPDFGIEPTVEPFGCVIDLLGRGGFIDQATQFIQEMPFEANAAIWGALLNACRVHKIVEVGELAARWLIRDEPSNGAVYMILMGLYREVGKWDDVEKVKREMKIVGCKKSPGCSLIEVNGVCYEFVVGGKWHPCALQMCLNLGELVMEVKDNKWAFT</sequence>
<dbReference type="Pfam" id="PF13041">
    <property type="entry name" value="PPR_2"/>
    <property type="match status" value="1"/>
</dbReference>
<proteinExistence type="predicted"/>
<dbReference type="Proteomes" id="UP000655225">
    <property type="component" value="Unassembled WGS sequence"/>
</dbReference>
<dbReference type="Gene3D" id="1.25.40.10">
    <property type="entry name" value="Tetratricopeptide repeat domain"/>
    <property type="match status" value="2"/>
</dbReference>
<dbReference type="NCBIfam" id="TIGR00756">
    <property type="entry name" value="PPR"/>
    <property type="match status" value="3"/>
</dbReference>
<dbReference type="FunFam" id="1.25.40.10:FF:000348">
    <property type="entry name" value="Pentatricopeptide repeat-containing protein chloroplastic"/>
    <property type="match status" value="1"/>
</dbReference>
<dbReference type="GO" id="GO:0009451">
    <property type="term" value="P:RNA modification"/>
    <property type="evidence" value="ECO:0007669"/>
    <property type="project" value="InterPro"/>
</dbReference>
<dbReference type="OrthoDB" id="1851890at2759"/>
<dbReference type="EMBL" id="JABCRI010000016">
    <property type="protein sequence ID" value="KAF8392708.1"/>
    <property type="molecule type" value="Genomic_DNA"/>
</dbReference>
<dbReference type="InterPro" id="IPR002885">
    <property type="entry name" value="PPR_rpt"/>
</dbReference>
<evidence type="ECO:0000313" key="3">
    <source>
        <dbReference type="EMBL" id="KAF8392708.1"/>
    </source>
</evidence>
<organism evidence="3 4">
    <name type="scientific">Tetracentron sinense</name>
    <name type="common">Spur-leaf</name>
    <dbReference type="NCBI Taxonomy" id="13715"/>
    <lineage>
        <taxon>Eukaryota</taxon>
        <taxon>Viridiplantae</taxon>
        <taxon>Streptophyta</taxon>
        <taxon>Embryophyta</taxon>
        <taxon>Tracheophyta</taxon>
        <taxon>Spermatophyta</taxon>
        <taxon>Magnoliopsida</taxon>
        <taxon>Trochodendrales</taxon>
        <taxon>Trochodendraceae</taxon>
        <taxon>Tetracentron</taxon>
    </lineage>
</organism>
<dbReference type="InterPro" id="IPR046848">
    <property type="entry name" value="E_motif"/>
</dbReference>
<accession>A0A834YU86</accession>
<dbReference type="PANTHER" id="PTHR47926:SF436">
    <property type="entry name" value="PENTATRICOPEPTIDE REPEAT-CONTAINING PROTEIN ELI1, CHLOROPLASTIC-LIKE ISOFORM X2"/>
    <property type="match status" value="1"/>
</dbReference>
<evidence type="ECO:0000256" key="2">
    <source>
        <dbReference type="PROSITE-ProRule" id="PRU00708"/>
    </source>
</evidence>
<dbReference type="InterPro" id="IPR011990">
    <property type="entry name" value="TPR-like_helical_dom_sf"/>
</dbReference>
<dbReference type="FunFam" id="1.25.40.10:FF:000242">
    <property type="entry name" value="Pentatricopeptide repeat-containing protein"/>
    <property type="match status" value="1"/>
</dbReference>
<dbReference type="GO" id="GO:0003723">
    <property type="term" value="F:RNA binding"/>
    <property type="evidence" value="ECO:0007669"/>
    <property type="project" value="InterPro"/>
</dbReference>
<dbReference type="AlphaFoldDB" id="A0A834YU86"/>
<name>A0A834YU86_TETSI</name>
<evidence type="ECO:0008006" key="5">
    <source>
        <dbReference type="Google" id="ProtNLM"/>
    </source>
</evidence>
<dbReference type="InterPro" id="IPR046960">
    <property type="entry name" value="PPR_At4g14850-like_plant"/>
</dbReference>
<protein>
    <recommendedName>
        <fullName evidence="5">Pentatricopeptide repeat-containing protein</fullName>
    </recommendedName>
</protein>
<keyword evidence="4" id="KW-1185">Reference proteome</keyword>
<dbReference type="PANTHER" id="PTHR47926">
    <property type="entry name" value="PENTATRICOPEPTIDE REPEAT-CONTAINING PROTEIN"/>
    <property type="match status" value="1"/>
</dbReference>
<keyword evidence="1" id="KW-0677">Repeat</keyword>
<dbReference type="Pfam" id="PF20431">
    <property type="entry name" value="E_motif"/>
    <property type="match status" value="1"/>
</dbReference>